<evidence type="ECO:0000313" key="2">
    <source>
        <dbReference type="Proteomes" id="UP000016922"/>
    </source>
</evidence>
<organism evidence="1 2">
    <name type="scientific">Glarea lozoyensis (strain ATCC 20868 / MF5171)</name>
    <dbReference type="NCBI Taxonomy" id="1116229"/>
    <lineage>
        <taxon>Eukaryota</taxon>
        <taxon>Fungi</taxon>
        <taxon>Dikarya</taxon>
        <taxon>Ascomycota</taxon>
        <taxon>Pezizomycotina</taxon>
        <taxon>Leotiomycetes</taxon>
        <taxon>Helotiales</taxon>
        <taxon>Helotiaceae</taxon>
        <taxon>Glarea</taxon>
    </lineage>
</organism>
<accession>S3CWQ9</accession>
<protein>
    <submittedName>
        <fullName evidence="1">Uncharacterized protein</fullName>
    </submittedName>
</protein>
<dbReference type="HOGENOM" id="CLU_1272410_0_0_1"/>
<gene>
    <name evidence="1" type="ORF">GLAREA_12818</name>
</gene>
<dbReference type="GeneID" id="19471858"/>
<dbReference type="EMBL" id="KE145365">
    <property type="protein sequence ID" value="EPE30095.1"/>
    <property type="molecule type" value="Genomic_DNA"/>
</dbReference>
<proteinExistence type="predicted"/>
<dbReference type="KEGG" id="glz:GLAREA_12818"/>
<dbReference type="Proteomes" id="UP000016922">
    <property type="component" value="Unassembled WGS sequence"/>
</dbReference>
<dbReference type="RefSeq" id="XP_008082772.1">
    <property type="nucleotide sequence ID" value="XM_008084581.1"/>
</dbReference>
<reference evidence="1 2" key="1">
    <citation type="journal article" date="2013" name="BMC Genomics">
        <title>Genomics-driven discovery of the pneumocandin biosynthetic gene cluster in the fungus Glarea lozoyensis.</title>
        <authorList>
            <person name="Chen L."/>
            <person name="Yue Q."/>
            <person name="Zhang X."/>
            <person name="Xiang M."/>
            <person name="Wang C."/>
            <person name="Li S."/>
            <person name="Che Y."/>
            <person name="Ortiz-Lopez F.J."/>
            <person name="Bills G.F."/>
            <person name="Liu X."/>
            <person name="An Z."/>
        </authorList>
    </citation>
    <scope>NUCLEOTIDE SEQUENCE [LARGE SCALE GENOMIC DNA]</scope>
    <source>
        <strain evidence="2">ATCC 20868 / MF5171</strain>
    </source>
</reference>
<evidence type="ECO:0000313" key="1">
    <source>
        <dbReference type="EMBL" id="EPE30095.1"/>
    </source>
</evidence>
<sequence length="217" mass="24767">MLNASMRGGEIVEPVSPEFLSLCEHAQVAYEEDPEDRRLAYSLSPPILSRIRNFIFEPYTLESEWMAHWGTSDELNTTRPLFSTWIQTHLPNLREFGLVMPLSNHLEQCINVLRDVLNLLADGSIKVVNLLFPNPLRLSSEIDDSYYLPYLLTPMPSYNGGGMEYMFLTRNGSVYSFEMSIEQTGEKPANRSSKYSWVAPETVVSFTLLPEDEETDS</sequence>
<keyword evidence="2" id="KW-1185">Reference proteome</keyword>
<name>S3CWQ9_GLAL2</name>
<dbReference type="AlphaFoldDB" id="S3CWQ9"/>